<feature type="transmembrane region" description="Helical" evidence="6">
    <location>
        <begin position="710"/>
        <end position="729"/>
    </location>
</feature>
<evidence type="ECO:0000256" key="4">
    <source>
        <dbReference type="ARBA" id="ARBA00022989"/>
    </source>
</evidence>
<feature type="domain" description="MacB-like periplasmic core" evidence="8">
    <location>
        <begin position="469"/>
        <end position="678"/>
    </location>
</feature>
<dbReference type="PANTHER" id="PTHR30287:SF2">
    <property type="entry name" value="BLL1001 PROTEIN"/>
    <property type="match status" value="1"/>
</dbReference>
<sequence length="839" mass="88394">MLTAFATLLSHYKRHPGQLAMLLLGLWVASALWSGVQAINASARDSYARAEALFTTGLDRLERRDGEPLTRDDYLRLRRAGLPVSPLLEGTLEAPDGTQLTVIGIEPFTLPGDAPFATAGNTSSSPGELTDFLTPPWQTRVAPDTLPALGVSHRDAPGAEPRLAGLVEARLPPLTLAPMLPPDTLVMDIAAAASLLDSGERLTRLVTAPEALAQAPEGLVLTRAATLVSPGQLTESFHLNLTAMALLALAVGLFIVQAALGLALEQRLGLLRTLRALGVSGRGLVGLLALELLLLGIIGALAGIVSGVWLARVLQPDVAATLGSLYGADVAVTLNLPWHYWLGGLAVTLGGLLLAGSGVLWRAARLSVLGLGQAQAWRSGFHRQLRFMGMAGGIVALGGLALWLWLAWQPPGEGLLAGFGLVAALLLASALWLPPLIALLLAGLAHLLHRRPLAQWALADLQLQLPRLALAMMALLIALSANLGVSSMVGGFRLTFLDWLDQRLVADFYLRPPTEQHDDIYTWLAEHSEVVELLPTRRSEATLVAVERGTDAHERALPVGVYGITPGASLLPSWPLLATRAGRDEAWQAFAAGEAAFVNEQLAIAEGLAPGDRITLSAPGREAILPVAAVYPDYGNTRGEVLLATPELASRFAAPPGSIGIVLAPGGDEAALRAGLRQHFAIGGDELVDQREVKRIATGIFERTFTITRALSALTLAVAALALLASLLAQARERRLQLAPLWALGVPRQRLVTVQLAQLGGSAFVVGALALPLGTLLARGLVAVINVAAFGWRLPLYVFPGEMALTLATAVGVALVAAALPAVKLWRTPPRALLAEEST</sequence>
<dbReference type="InterPro" id="IPR038766">
    <property type="entry name" value="Membrane_comp_ABC_pdt"/>
</dbReference>
<dbReference type="InterPro" id="IPR025857">
    <property type="entry name" value="MacB_PCD"/>
</dbReference>
<evidence type="ECO:0000256" key="3">
    <source>
        <dbReference type="ARBA" id="ARBA00022692"/>
    </source>
</evidence>
<dbReference type="EMBL" id="JABFTT010000013">
    <property type="protein sequence ID" value="MCE8021649.1"/>
    <property type="molecule type" value="Genomic_DNA"/>
</dbReference>
<keyword evidence="3 6" id="KW-0812">Transmembrane</keyword>
<keyword evidence="10" id="KW-1185">Reference proteome</keyword>
<dbReference type="Pfam" id="PF12704">
    <property type="entry name" value="MacB_PCD"/>
    <property type="match status" value="1"/>
</dbReference>
<evidence type="ECO:0000256" key="6">
    <source>
        <dbReference type="SAM" id="Phobius"/>
    </source>
</evidence>
<keyword evidence="2" id="KW-1003">Cell membrane</keyword>
<reference evidence="9 10" key="1">
    <citation type="journal article" date="2021" name="Front. Microbiol.">
        <title>Aerobic Denitrification and Heterotrophic Sulfur Oxidation in the Genus Halomonas Revealed by Six Novel Species Characterizations and Genome-Based Analysis.</title>
        <authorList>
            <person name="Wang L."/>
            <person name="Shao Z."/>
        </authorList>
    </citation>
    <scope>NUCLEOTIDE SEQUENCE [LARGE SCALE GENOMIC DNA]</scope>
    <source>
        <strain evidence="9 10">MCCC 1A11036</strain>
    </source>
</reference>
<dbReference type="InterPro" id="IPR003838">
    <property type="entry name" value="ABC3_permease_C"/>
</dbReference>
<evidence type="ECO:0000256" key="5">
    <source>
        <dbReference type="ARBA" id="ARBA00023136"/>
    </source>
</evidence>
<evidence type="ECO:0000259" key="7">
    <source>
        <dbReference type="Pfam" id="PF02687"/>
    </source>
</evidence>
<comment type="caution">
    <text evidence="9">The sequence shown here is derived from an EMBL/GenBank/DDBJ whole genome shotgun (WGS) entry which is preliminary data.</text>
</comment>
<feature type="transmembrane region" description="Helical" evidence="6">
    <location>
        <begin position="468"/>
        <end position="492"/>
    </location>
</feature>
<proteinExistence type="predicted"/>
<evidence type="ECO:0000259" key="8">
    <source>
        <dbReference type="Pfam" id="PF12704"/>
    </source>
</evidence>
<evidence type="ECO:0000256" key="1">
    <source>
        <dbReference type="ARBA" id="ARBA00004651"/>
    </source>
</evidence>
<protein>
    <submittedName>
        <fullName evidence="9">ABC transporter permease</fullName>
    </submittedName>
</protein>
<comment type="subcellular location">
    <subcellularLocation>
        <location evidence="1">Cell membrane</location>
        <topology evidence="1">Multi-pass membrane protein</topology>
    </subcellularLocation>
</comment>
<feature type="transmembrane region" description="Helical" evidence="6">
    <location>
        <begin position="804"/>
        <end position="823"/>
    </location>
</feature>
<keyword evidence="5 6" id="KW-0472">Membrane</keyword>
<feature type="transmembrane region" description="Helical" evidence="6">
    <location>
        <begin position="414"/>
        <end position="447"/>
    </location>
</feature>
<name>A0ABS9AIS9_9GAMM</name>
<feature type="domain" description="ABC3 transporter permease C-terminal" evidence="7">
    <location>
        <begin position="244"/>
        <end position="355"/>
    </location>
</feature>
<dbReference type="PANTHER" id="PTHR30287">
    <property type="entry name" value="MEMBRANE COMPONENT OF PREDICTED ABC SUPERFAMILY METABOLITE UPTAKE TRANSPORTER"/>
    <property type="match status" value="1"/>
</dbReference>
<evidence type="ECO:0000313" key="9">
    <source>
        <dbReference type="EMBL" id="MCE8021649.1"/>
    </source>
</evidence>
<feature type="transmembrane region" description="Helical" evidence="6">
    <location>
        <begin position="340"/>
        <end position="364"/>
    </location>
</feature>
<feature type="transmembrane region" description="Helical" evidence="6">
    <location>
        <begin position="385"/>
        <end position="408"/>
    </location>
</feature>
<accession>A0ABS9AIS9</accession>
<feature type="transmembrane region" description="Helical" evidence="6">
    <location>
        <begin position="284"/>
        <end position="311"/>
    </location>
</feature>
<gene>
    <name evidence="9" type="ORF">HOP51_16255</name>
</gene>
<dbReference type="Pfam" id="PF02687">
    <property type="entry name" value="FtsX"/>
    <property type="match status" value="2"/>
</dbReference>
<evidence type="ECO:0000256" key="2">
    <source>
        <dbReference type="ARBA" id="ARBA00022475"/>
    </source>
</evidence>
<feature type="transmembrane region" description="Helical" evidence="6">
    <location>
        <begin position="241"/>
        <end position="264"/>
    </location>
</feature>
<organism evidence="9 10">
    <name type="scientific">Billgrantia zhangzhouensis</name>
    <dbReference type="NCBI Taxonomy" id="2733481"/>
    <lineage>
        <taxon>Bacteria</taxon>
        <taxon>Pseudomonadati</taxon>
        <taxon>Pseudomonadota</taxon>
        <taxon>Gammaproteobacteria</taxon>
        <taxon>Oceanospirillales</taxon>
        <taxon>Halomonadaceae</taxon>
        <taxon>Billgrantia</taxon>
    </lineage>
</organism>
<feature type="domain" description="ABC3 transporter permease C-terminal" evidence="7">
    <location>
        <begin position="711"/>
        <end position="830"/>
    </location>
</feature>
<keyword evidence="4 6" id="KW-1133">Transmembrane helix</keyword>
<dbReference type="RefSeq" id="WP_234274976.1">
    <property type="nucleotide sequence ID" value="NZ_JABFTT010000013.1"/>
</dbReference>
<evidence type="ECO:0000313" key="10">
    <source>
        <dbReference type="Proteomes" id="UP001320122"/>
    </source>
</evidence>
<dbReference type="Proteomes" id="UP001320122">
    <property type="component" value="Unassembled WGS sequence"/>
</dbReference>
<feature type="transmembrane region" description="Helical" evidence="6">
    <location>
        <begin position="750"/>
        <end position="770"/>
    </location>
</feature>